<dbReference type="FunFam" id="3.30.420.150:FF:000001">
    <property type="entry name" value="Guanosine-5'-triphosphate,3'-diphosphate pyrophosphatase"/>
    <property type="match status" value="1"/>
</dbReference>
<dbReference type="PANTHER" id="PTHR30005">
    <property type="entry name" value="EXOPOLYPHOSPHATASE"/>
    <property type="match status" value="1"/>
</dbReference>
<sequence>MADHEESEVAAVDLGSNSFHMIVARPEPDGLRVVDRLRESVRLAAGLDADKNLDEAARERALACLERFGQRVRELPRGAVRAVGTNTLRQSRDARAFVAEAEAALGHPIQVVSGYEEARLIYLGVAHSIADDDDRRLVMDIGGGSTEFIIGEHFIPKEMESLHMGCVSATRQHFADGRITEKRLRRAEVAARRELEPIAARYRRLGWERAIGASGTIKAIDRCLHANGWSDTGIDAAGLARLKTALIDAGHVDKLALSGVSDARAQVLPGGLAVLLGAFDQLGLERLEAADGALREGLLFDLLGRIRHQDVRTATVMATAARYHADSDQAQRVATTAEFLRGEVAKAWSLDAEFFGDMLVWAARTHEIGLDVSHSQYHKHGDYILRHGDLAGFSREEQQVLATLVRAHRRKFPKGVFKDLPADWQDAAARLAVLLRLAVILHRARSDEPLPVMDCQADGPTLELRFPKDWLDARPLLATDLQEEAELLASAGFQLRSA</sequence>
<name>A0A540VWB3_9GAMM</name>
<dbReference type="Gene3D" id="1.10.3210.10">
    <property type="entry name" value="Hypothetical protein af1432"/>
    <property type="match status" value="1"/>
</dbReference>
<dbReference type="SUPFAM" id="SSF109604">
    <property type="entry name" value="HD-domain/PDEase-like"/>
    <property type="match status" value="1"/>
</dbReference>
<dbReference type="STRING" id="1260251.SPISAL_05890"/>
<proteinExistence type="inferred from homology"/>
<comment type="subcellular location">
    <subcellularLocation>
        <location evidence="2">Cell membrane</location>
        <topology evidence="2">Peripheral membrane protein</topology>
    </subcellularLocation>
</comment>
<evidence type="ECO:0000256" key="5">
    <source>
        <dbReference type="ARBA" id="ARBA00012451"/>
    </source>
</evidence>
<dbReference type="AlphaFoldDB" id="A0A540VWB3"/>
<dbReference type="Pfam" id="PF02541">
    <property type="entry name" value="Ppx-GppA"/>
    <property type="match status" value="1"/>
</dbReference>
<evidence type="ECO:0000256" key="7">
    <source>
        <dbReference type="ARBA" id="ARBA00022475"/>
    </source>
</evidence>
<evidence type="ECO:0000256" key="6">
    <source>
        <dbReference type="ARBA" id="ARBA00020416"/>
    </source>
</evidence>
<feature type="domain" description="Ppx/GppA phosphatase N-terminal" evidence="11">
    <location>
        <begin position="23"/>
        <end position="304"/>
    </location>
</feature>
<comment type="similarity">
    <text evidence="3">Belongs to the GppA/Ppx family.</text>
</comment>
<evidence type="ECO:0000256" key="10">
    <source>
        <dbReference type="ARBA" id="ARBA00047607"/>
    </source>
</evidence>
<evidence type="ECO:0000256" key="9">
    <source>
        <dbReference type="ARBA" id="ARBA00023136"/>
    </source>
</evidence>
<dbReference type="Gene3D" id="3.30.420.40">
    <property type="match status" value="1"/>
</dbReference>
<dbReference type="PIRSF" id="PIRSF001267">
    <property type="entry name" value="Pyrophosphatase_GppA_Ppx"/>
    <property type="match status" value="1"/>
</dbReference>
<dbReference type="InterPro" id="IPR003695">
    <property type="entry name" value="Ppx_GppA_N"/>
</dbReference>
<dbReference type="NCBIfam" id="TIGR03706">
    <property type="entry name" value="exo_poly_only"/>
    <property type="match status" value="1"/>
</dbReference>
<protein>
    <recommendedName>
        <fullName evidence="6">Exopolyphosphatase</fullName>
        <ecNumber evidence="5">3.6.1.11</ecNumber>
    </recommendedName>
</protein>
<dbReference type="GO" id="GO:0006798">
    <property type="term" value="P:polyphosphate catabolic process"/>
    <property type="evidence" value="ECO:0007669"/>
    <property type="project" value="TreeGrafter"/>
</dbReference>
<dbReference type="InterPro" id="IPR030673">
    <property type="entry name" value="PyroPPase_GppA_Ppx"/>
</dbReference>
<dbReference type="InterPro" id="IPR050273">
    <property type="entry name" value="GppA/Ppx_hydrolase"/>
</dbReference>
<dbReference type="CDD" id="cd24053">
    <property type="entry name" value="ASKHA_NBD_EcPPX-GppA-like"/>
    <property type="match status" value="1"/>
</dbReference>
<comment type="catalytic activity">
    <reaction evidence="10">
        <text>[phosphate](n) + H2O = [phosphate](n-1) + phosphate + H(+)</text>
        <dbReference type="Rhea" id="RHEA:21528"/>
        <dbReference type="Rhea" id="RHEA-COMP:9859"/>
        <dbReference type="Rhea" id="RHEA-COMP:14279"/>
        <dbReference type="ChEBI" id="CHEBI:15377"/>
        <dbReference type="ChEBI" id="CHEBI:15378"/>
        <dbReference type="ChEBI" id="CHEBI:16838"/>
        <dbReference type="ChEBI" id="CHEBI:43474"/>
        <dbReference type="EC" id="3.6.1.11"/>
    </reaction>
</comment>
<evidence type="ECO:0000259" key="11">
    <source>
        <dbReference type="Pfam" id="PF02541"/>
    </source>
</evidence>
<evidence type="ECO:0000256" key="3">
    <source>
        <dbReference type="ARBA" id="ARBA00007125"/>
    </source>
</evidence>
<reference evidence="13 14" key="1">
    <citation type="submission" date="2019-06" db="EMBL/GenBank/DDBJ databases">
        <title>Metagenome assembled Genome of Spiribacter salinus SL48-SHIP from the microbial mat of Salt Lake 48 (Novosibirsk region, Russia).</title>
        <authorList>
            <person name="Shipova A."/>
            <person name="Rozanov A.S."/>
            <person name="Bryanskaya A.V."/>
            <person name="Peltek S.E."/>
        </authorList>
    </citation>
    <scope>NUCLEOTIDE SEQUENCE [LARGE SCALE GENOMIC DNA]</scope>
    <source>
        <strain evidence="13">SL48-SHIP-2</strain>
    </source>
</reference>
<comment type="cofactor">
    <cofactor evidence="1">
        <name>Mg(2+)</name>
        <dbReference type="ChEBI" id="CHEBI:18420"/>
    </cofactor>
</comment>
<evidence type="ECO:0000256" key="8">
    <source>
        <dbReference type="ARBA" id="ARBA00022801"/>
    </source>
</evidence>
<evidence type="ECO:0000313" key="13">
    <source>
        <dbReference type="EMBL" id="TQF01059.1"/>
    </source>
</evidence>
<evidence type="ECO:0000313" key="14">
    <source>
        <dbReference type="Proteomes" id="UP000315400"/>
    </source>
</evidence>
<accession>A0A540VWB3</accession>
<evidence type="ECO:0000256" key="2">
    <source>
        <dbReference type="ARBA" id="ARBA00004202"/>
    </source>
</evidence>
<dbReference type="InterPro" id="IPR022371">
    <property type="entry name" value="Exopolyphosphatase"/>
</dbReference>
<evidence type="ECO:0000259" key="12">
    <source>
        <dbReference type="Pfam" id="PF21447"/>
    </source>
</evidence>
<keyword evidence="8 13" id="KW-0378">Hydrolase</keyword>
<dbReference type="Proteomes" id="UP000315400">
    <property type="component" value="Unassembled WGS sequence"/>
</dbReference>
<dbReference type="EMBL" id="VIFK01000001">
    <property type="protein sequence ID" value="TQF01059.1"/>
    <property type="molecule type" value="Genomic_DNA"/>
</dbReference>
<dbReference type="Gene3D" id="3.30.420.150">
    <property type="entry name" value="Exopolyphosphatase. Domain 2"/>
    <property type="match status" value="1"/>
</dbReference>
<gene>
    <name evidence="13" type="primary">ppx</name>
    <name evidence="13" type="ORF">FKY71_00310</name>
</gene>
<dbReference type="PANTHER" id="PTHR30005:SF14">
    <property type="entry name" value="EXOPOLYPHOSPHATASE"/>
    <property type="match status" value="1"/>
</dbReference>
<keyword evidence="9" id="KW-0472">Membrane</keyword>
<dbReference type="SUPFAM" id="SSF53067">
    <property type="entry name" value="Actin-like ATPase domain"/>
    <property type="match status" value="2"/>
</dbReference>
<dbReference type="GO" id="GO:0005886">
    <property type="term" value="C:plasma membrane"/>
    <property type="evidence" value="ECO:0007669"/>
    <property type="project" value="UniProtKB-SubCell"/>
</dbReference>
<dbReference type="Pfam" id="PF21447">
    <property type="entry name" value="Ppx-GppA_III"/>
    <property type="match status" value="1"/>
</dbReference>
<dbReference type="GO" id="GO:0004309">
    <property type="term" value="F:exopolyphosphatase activity"/>
    <property type="evidence" value="ECO:0007669"/>
    <property type="project" value="UniProtKB-EC"/>
</dbReference>
<comment type="subunit">
    <text evidence="4">Homodimer.</text>
</comment>
<keyword evidence="7" id="KW-1003">Cell membrane</keyword>
<comment type="caution">
    <text evidence="13">The sequence shown here is derived from an EMBL/GenBank/DDBJ whole genome shotgun (WGS) entry which is preliminary data.</text>
</comment>
<dbReference type="InterPro" id="IPR048950">
    <property type="entry name" value="Ppx_GppA_C"/>
</dbReference>
<dbReference type="EC" id="3.6.1.11" evidence="5"/>
<evidence type="ECO:0000256" key="4">
    <source>
        <dbReference type="ARBA" id="ARBA00011738"/>
    </source>
</evidence>
<feature type="domain" description="Ppx/GppA phosphatase C-terminal" evidence="12">
    <location>
        <begin position="311"/>
        <end position="484"/>
    </location>
</feature>
<dbReference type="InterPro" id="IPR043129">
    <property type="entry name" value="ATPase_NBD"/>
</dbReference>
<dbReference type="FunFam" id="3.30.420.40:FF:000023">
    <property type="entry name" value="Guanosine-5'-triphosphate,3'-diphosphate pyrophosphatase"/>
    <property type="match status" value="1"/>
</dbReference>
<organism evidence="13 14">
    <name type="scientific">Spiribacter salinus</name>
    <dbReference type="NCBI Taxonomy" id="1335746"/>
    <lineage>
        <taxon>Bacteria</taxon>
        <taxon>Pseudomonadati</taxon>
        <taxon>Pseudomonadota</taxon>
        <taxon>Gammaproteobacteria</taxon>
        <taxon>Chromatiales</taxon>
        <taxon>Ectothiorhodospiraceae</taxon>
        <taxon>Spiribacter</taxon>
    </lineage>
</organism>
<evidence type="ECO:0000256" key="1">
    <source>
        <dbReference type="ARBA" id="ARBA00001946"/>
    </source>
</evidence>